<evidence type="ECO:0000313" key="2">
    <source>
        <dbReference type="EMBL" id="KAF7803709.1"/>
    </source>
</evidence>
<dbReference type="EMBL" id="JAAIUW010000013">
    <property type="protein sequence ID" value="KAF7803709.1"/>
    <property type="molecule type" value="Genomic_DNA"/>
</dbReference>
<dbReference type="Proteomes" id="UP000634136">
    <property type="component" value="Unassembled WGS sequence"/>
</dbReference>
<protein>
    <submittedName>
        <fullName evidence="2">Uncharacterized protein</fullName>
    </submittedName>
</protein>
<evidence type="ECO:0000256" key="1">
    <source>
        <dbReference type="SAM" id="MobiDB-lite"/>
    </source>
</evidence>
<dbReference type="AlphaFoldDB" id="A0A834SHN1"/>
<comment type="caution">
    <text evidence="2">The sequence shown here is derived from an EMBL/GenBank/DDBJ whole genome shotgun (WGS) entry which is preliminary data.</text>
</comment>
<sequence length="108" mass="12579">MATETSDKSEQDITNDSTEWFILYEGTLSSYQQDLPPNTSHEKRYHAETDTWREDRDKPRWISEFVDGRWTLRSDQFLRQYWSTCISISTGTRVEVLLVASAVVPALS</sequence>
<reference evidence="2" key="1">
    <citation type="submission" date="2020-09" db="EMBL/GenBank/DDBJ databases">
        <title>Genome-Enabled Discovery of Anthraquinone Biosynthesis in Senna tora.</title>
        <authorList>
            <person name="Kang S.-H."/>
            <person name="Pandey R.P."/>
            <person name="Lee C.-M."/>
            <person name="Sim J.-S."/>
            <person name="Jeong J.-T."/>
            <person name="Choi B.-S."/>
            <person name="Jung M."/>
            <person name="Ginzburg D."/>
            <person name="Zhao K."/>
            <person name="Won S.Y."/>
            <person name="Oh T.-J."/>
            <person name="Yu Y."/>
            <person name="Kim N.-H."/>
            <person name="Lee O.R."/>
            <person name="Lee T.-H."/>
            <person name="Bashyal P."/>
            <person name="Kim T.-S."/>
            <person name="Lee W.-H."/>
            <person name="Kawkins C."/>
            <person name="Kim C.-K."/>
            <person name="Kim J.S."/>
            <person name="Ahn B.O."/>
            <person name="Rhee S.Y."/>
            <person name="Sohng J.K."/>
        </authorList>
    </citation>
    <scope>NUCLEOTIDE SEQUENCE</scope>
    <source>
        <tissue evidence="2">Leaf</tissue>
    </source>
</reference>
<keyword evidence="3" id="KW-1185">Reference proteome</keyword>
<feature type="compositionally biased region" description="Basic and acidic residues" evidence="1">
    <location>
        <begin position="40"/>
        <end position="54"/>
    </location>
</feature>
<proteinExistence type="predicted"/>
<gene>
    <name evidence="2" type="ORF">G2W53_042820</name>
</gene>
<name>A0A834SHN1_9FABA</name>
<evidence type="ECO:0000313" key="3">
    <source>
        <dbReference type="Proteomes" id="UP000634136"/>
    </source>
</evidence>
<feature type="region of interest" description="Disordered" evidence="1">
    <location>
        <begin position="32"/>
        <end position="54"/>
    </location>
</feature>
<accession>A0A834SHN1</accession>
<organism evidence="2 3">
    <name type="scientific">Senna tora</name>
    <dbReference type="NCBI Taxonomy" id="362788"/>
    <lineage>
        <taxon>Eukaryota</taxon>
        <taxon>Viridiplantae</taxon>
        <taxon>Streptophyta</taxon>
        <taxon>Embryophyta</taxon>
        <taxon>Tracheophyta</taxon>
        <taxon>Spermatophyta</taxon>
        <taxon>Magnoliopsida</taxon>
        <taxon>eudicotyledons</taxon>
        <taxon>Gunneridae</taxon>
        <taxon>Pentapetalae</taxon>
        <taxon>rosids</taxon>
        <taxon>fabids</taxon>
        <taxon>Fabales</taxon>
        <taxon>Fabaceae</taxon>
        <taxon>Caesalpinioideae</taxon>
        <taxon>Cassia clade</taxon>
        <taxon>Senna</taxon>
    </lineage>
</organism>